<gene>
    <name evidence="2" type="ORF">Q8A49_19920</name>
</gene>
<feature type="compositionally biased region" description="Basic residues" evidence="1">
    <location>
        <begin position="115"/>
        <end position="125"/>
    </location>
</feature>
<feature type="compositionally biased region" description="Basic and acidic residues" evidence="1">
    <location>
        <begin position="1"/>
        <end position="30"/>
    </location>
</feature>
<dbReference type="EMBL" id="JAUUCC010000053">
    <property type="protein sequence ID" value="MEE2052773.1"/>
    <property type="molecule type" value="Genomic_DNA"/>
</dbReference>
<dbReference type="RefSeq" id="WP_330159770.1">
    <property type="nucleotide sequence ID" value="NZ_BAAAJA010000041.1"/>
</dbReference>
<feature type="compositionally biased region" description="Low complexity" evidence="1">
    <location>
        <begin position="49"/>
        <end position="70"/>
    </location>
</feature>
<sequence length="125" mass="13969">MPRRRSPQEKKALSYARDRRNGYGENDKSSRRNIPLSKRIARRADRRVAATALAAGRGGADADSGAAAQEGAERRRPGVWRKWPDGPLGVYVECGLERRARAEGGKGRNADHLGRLRARLRRPDR</sequence>
<reference evidence="2 3" key="1">
    <citation type="submission" date="2023-07" db="EMBL/GenBank/DDBJ databases">
        <authorList>
            <person name="Girao M."/>
            <person name="Carvalho M.F."/>
        </authorList>
    </citation>
    <scope>NUCLEOTIDE SEQUENCE [LARGE SCALE GENOMIC DNA]</scope>
    <source>
        <strain evidence="2 3">66/93</strain>
    </source>
</reference>
<evidence type="ECO:0000313" key="3">
    <source>
        <dbReference type="Proteomes" id="UP001348641"/>
    </source>
</evidence>
<comment type="caution">
    <text evidence="2">The sequence shown here is derived from an EMBL/GenBank/DDBJ whole genome shotgun (WGS) entry which is preliminary data.</text>
</comment>
<accession>A0ABU7KU08</accession>
<feature type="region of interest" description="Disordered" evidence="1">
    <location>
        <begin position="1"/>
        <end position="80"/>
    </location>
</feature>
<dbReference type="Proteomes" id="UP001348641">
    <property type="component" value="Unassembled WGS sequence"/>
</dbReference>
<evidence type="ECO:0000313" key="2">
    <source>
        <dbReference type="EMBL" id="MEE2052773.1"/>
    </source>
</evidence>
<feature type="compositionally biased region" description="Basic and acidic residues" evidence="1">
    <location>
        <begin position="101"/>
        <end position="114"/>
    </location>
</feature>
<name>A0ABU7KU08_9ACTN</name>
<protein>
    <submittedName>
        <fullName evidence="2">Uncharacterized protein</fullName>
    </submittedName>
</protein>
<evidence type="ECO:0000256" key="1">
    <source>
        <dbReference type="SAM" id="MobiDB-lite"/>
    </source>
</evidence>
<feature type="region of interest" description="Disordered" evidence="1">
    <location>
        <begin position="101"/>
        <end position="125"/>
    </location>
</feature>
<organism evidence="2 3">
    <name type="scientific">Nocardiopsis tropica</name>
    <dbReference type="NCBI Taxonomy" id="109330"/>
    <lineage>
        <taxon>Bacteria</taxon>
        <taxon>Bacillati</taxon>
        <taxon>Actinomycetota</taxon>
        <taxon>Actinomycetes</taxon>
        <taxon>Streptosporangiales</taxon>
        <taxon>Nocardiopsidaceae</taxon>
        <taxon>Nocardiopsis</taxon>
    </lineage>
</organism>
<proteinExistence type="predicted"/>